<keyword evidence="2 4" id="KW-0472">Membrane</keyword>
<dbReference type="SUPFAM" id="SSF49464">
    <property type="entry name" value="Carboxypeptidase regulatory domain-like"/>
    <property type="match status" value="1"/>
</dbReference>
<evidence type="ECO:0000259" key="6">
    <source>
        <dbReference type="Pfam" id="PF00593"/>
    </source>
</evidence>
<dbReference type="STRING" id="229205.SAMN05444372_11361"/>
<evidence type="ECO:0000256" key="3">
    <source>
        <dbReference type="ARBA" id="ARBA00023237"/>
    </source>
</evidence>
<evidence type="ECO:0000313" key="9">
    <source>
        <dbReference type="Proteomes" id="UP000184020"/>
    </source>
</evidence>
<feature type="domain" description="TonB-dependent receptor-like beta-barrel" evidence="6">
    <location>
        <begin position="290"/>
        <end position="665"/>
    </location>
</feature>
<dbReference type="InterPro" id="IPR036942">
    <property type="entry name" value="Beta-barrel_TonB_sf"/>
</dbReference>
<name>A0A1M5PPL7_9FLAO</name>
<dbReference type="RefSeq" id="WP_073021454.1">
    <property type="nucleotide sequence ID" value="NZ_FQWF01000013.1"/>
</dbReference>
<evidence type="ECO:0000256" key="4">
    <source>
        <dbReference type="RuleBase" id="RU003357"/>
    </source>
</evidence>
<feature type="signal peptide" evidence="5">
    <location>
        <begin position="1"/>
        <end position="18"/>
    </location>
</feature>
<dbReference type="Pfam" id="PF07715">
    <property type="entry name" value="Plug"/>
    <property type="match status" value="1"/>
</dbReference>
<dbReference type="InterPro" id="IPR012910">
    <property type="entry name" value="Plug_dom"/>
</dbReference>
<evidence type="ECO:0000256" key="2">
    <source>
        <dbReference type="ARBA" id="ARBA00023136"/>
    </source>
</evidence>
<keyword evidence="5" id="KW-0732">Signal</keyword>
<dbReference type="Gene3D" id="2.60.40.1120">
    <property type="entry name" value="Carboxypeptidase-like, regulatory domain"/>
    <property type="match status" value="1"/>
</dbReference>
<evidence type="ECO:0000256" key="1">
    <source>
        <dbReference type="ARBA" id="ARBA00004442"/>
    </source>
</evidence>
<protein>
    <submittedName>
        <fullName evidence="8">Outer membrane cobalamin receptor protein</fullName>
    </submittedName>
</protein>
<dbReference type="SUPFAM" id="SSF56935">
    <property type="entry name" value="Porins"/>
    <property type="match status" value="1"/>
</dbReference>
<dbReference type="InterPro" id="IPR037066">
    <property type="entry name" value="Plug_dom_sf"/>
</dbReference>
<dbReference type="AlphaFoldDB" id="A0A1M5PPL7"/>
<dbReference type="Gene3D" id="2.40.170.20">
    <property type="entry name" value="TonB-dependent receptor, beta-barrel domain"/>
    <property type="match status" value="1"/>
</dbReference>
<reference evidence="9" key="1">
    <citation type="submission" date="2016-11" db="EMBL/GenBank/DDBJ databases">
        <authorList>
            <person name="Varghese N."/>
            <person name="Submissions S."/>
        </authorList>
    </citation>
    <scope>NUCLEOTIDE SEQUENCE [LARGE SCALE GENOMIC DNA]</scope>
    <source>
        <strain evidence="9">DSM 17659</strain>
    </source>
</reference>
<keyword evidence="3" id="KW-0998">Cell outer membrane</keyword>
<dbReference type="InterPro" id="IPR008969">
    <property type="entry name" value="CarboxyPept-like_regulatory"/>
</dbReference>
<keyword evidence="8" id="KW-0675">Receptor</keyword>
<evidence type="ECO:0000313" key="8">
    <source>
        <dbReference type="EMBL" id="SHH03727.1"/>
    </source>
</evidence>
<sequence length="719" mass="80581">MKTIFTLSVILLTTVLFSQTTISGKIVDEKGKPVAAANIFIDGTYDGTSSSEVGEFTFETKTKGNQTLVVSFLIYESSKIVIDVANAKNLTVKLRESVTSLDAVVITAGTLEAGDKSRVSVLKPLDIVTTAGSAGNIIAALQTLPGTQLVGEDGRLFVRGGEANETQTFIDGIRVAQPYGASTLNIPARGRFSPFLFSGISFSTGGYSAEYGEALSSVLLLNTQDDPDQNKTEISLMTVGLGLGNTQKWKKSSLTLNANYTNLAPYQVLIPQNVDWNSPFRSLSGETVYRYNFNNGILKVYASFESSKFDINQKSINSPDKIRVDLNNNNFYMNSSYKGVFGNNWQITTGLSYGYSNNKINLNLDNVSNDENAAHLKLKLRKSFSDRLKLSFGADYFITKFNEDFSPTSGLIFTNGYQSNIAAVYSEADIFFSKNWAAKVGVRAANNALLNETAISPRISFAYKMAKNSQFSFAYGDFTQTPNADYVKYSRYHQFESEKASHYILNYQYNKNGKTFRAETYFKDYRNLVKFDTETAVFNSDYSNTGSGYAKGLDLFWRDGKSIKNLEYWISYSYIDTERDYRNFPVQVTPNFVADHTLSIVTKYWISDLKSQVGFTHSFSTGRPYNNPNETQFMNGKTKAFNNLSFNWAYLLSPQKILYFSVSNVLGTQNVFGYEYANKPNDVGVFNRKEIIPTADRFFFIGFFWTISNDKKDNQLRNL</sequence>
<accession>A0A1M5PPL7</accession>
<dbReference type="OrthoDB" id="1075473at2"/>
<dbReference type="GO" id="GO:0009279">
    <property type="term" value="C:cell outer membrane"/>
    <property type="evidence" value="ECO:0007669"/>
    <property type="project" value="UniProtKB-SubCell"/>
</dbReference>
<comment type="similarity">
    <text evidence="4">Belongs to the TonB-dependent receptor family.</text>
</comment>
<dbReference type="EMBL" id="FQWF01000013">
    <property type="protein sequence ID" value="SHH03727.1"/>
    <property type="molecule type" value="Genomic_DNA"/>
</dbReference>
<evidence type="ECO:0000256" key="5">
    <source>
        <dbReference type="SAM" id="SignalP"/>
    </source>
</evidence>
<feature type="chain" id="PRO_5009912988" evidence="5">
    <location>
        <begin position="19"/>
        <end position="719"/>
    </location>
</feature>
<dbReference type="Pfam" id="PF00593">
    <property type="entry name" value="TonB_dep_Rec_b-barrel"/>
    <property type="match status" value="1"/>
</dbReference>
<dbReference type="Pfam" id="PF13715">
    <property type="entry name" value="CarbopepD_reg_2"/>
    <property type="match status" value="1"/>
</dbReference>
<evidence type="ECO:0000259" key="7">
    <source>
        <dbReference type="Pfam" id="PF07715"/>
    </source>
</evidence>
<keyword evidence="4" id="KW-0798">TonB box</keyword>
<keyword evidence="9" id="KW-1185">Reference proteome</keyword>
<dbReference type="Gene3D" id="2.170.130.10">
    <property type="entry name" value="TonB-dependent receptor, plug domain"/>
    <property type="match status" value="1"/>
</dbReference>
<dbReference type="Proteomes" id="UP000184020">
    <property type="component" value="Unassembled WGS sequence"/>
</dbReference>
<dbReference type="InterPro" id="IPR000531">
    <property type="entry name" value="Beta-barrel_TonB"/>
</dbReference>
<feature type="domain" description="TonB-dependent receptor plug" evidence="7">
    <location>
        <begin position="119"/>
        <end position="213"/>
    </location>
</feature>
<proteinExistence type="inferred from homology"/>
<organism evidence="8 9">
    <name type="scientific">Flavobacterium micromati</name>
    <dbReference type="NCBI Taxonomy" id="229205"/>
    <lineage>
        <taxon>Bacteria</taxon>
        <taxon>Pseudomonadati</taxon>
        <taxon>Bacteroidota</taxon>
        <taxon>Flavobacteriia</taxon>
        <taxon>Flavobacteriales</taxon>
        <taxon>Flavobacteriaceae</taxon>
        <taxon>Flavobacterium</taxon>
    </lineage>
</organism>
<gene>
    <name evidence="8" type="ORF">SAMN05444372_11361</name>
</gene>
<comment type="subcellular location">
    <subcellularLocation>
        <location evidence="1 4">Cell outer membrane</location>
    </subcellularLocation>
</comment>